<dbReference type="EMBL" id="CP021781">
    <property type="protein sequence ID" value="AXA34571.1"/>
    <property type="molecule type" value="Genomic_DNA"/>
</dbReference>
<evidence type="ECO:0000313" key="2">
    <source>
        <dbReference type="EMBL" id="QIW12816.1"/>
    </source>
</evidence>
<dbReference type="Proteomes" id="UP000681131">
    <property type="component" value="Chromosome"/>
</dbReference>
<dbReference type="RefSeq" id="WP_112870746.1">
    <property type="nucleotide sequence ID" value="NZ_CP021781.1"/>
</dbReference>
<sequence>MPHINKYLELEEKEYKVDESIIRSLLDNDSLTTKERIIELSNLVIKKCNPLQNSMEKFKLSYSMNLLDSAVDQKHKCDEALNILKPMVTFLHNEPYTHLNKLVLDEINGLVFKCLDGCNTSLRTILELLVHNKTSSNNGTQKLNLETKIVLTKKRIIQNCINEVILKNKFNFIDMFGMNVHYVNSCYNQICKNYGLKEVFDGFTRPQDYHKIKGILDREIEKSALMDEYQFAKAFQEMFFSLLPNEKYNNETRDEGYEALQATFGNSLPLMLYESNVSNHIDMESRILGLIIYVLKTYGYIAKSEYYCENEKLIVLHENIYQISTISQEDDTLLWMGREVLKPLSLSELMTNLVSNIKILDVMSNYCNHKEIALLNLDCDKIKTLISSYYKTGLTHKRPPPFVLILIAELDYKLPSLEITEYYPSYAQYLYQNKNGNPLYLAAHTMSSRIFHNLVKSNSFKINDLFVSEPSTGKTTMELCLEPTRSKIFLKILIFELLYKKNCRKIIIDLVDKTKQVLKKSFFVLIPTEVANEFFDRITNTNKWISSPINLNFTKAFRWDDYQGYMMQLINKKYSSRIEIISTISDPNHIYFNRTTETRHLADLEDLLKHPIYYIATTNEEDMRWLNNKWDDYFSFNRDPREITFGHKKMPIILFFISNYNFHNPRTQYHLSHNAFVFQVWLSMFNSIQHYRALDLLKDYMHTINKHIYLISDNNQRNRVDSFLKYINNLDGVIGSSV</sequence>
<dbReference type="Proteomes" id="UP000251120">
    <property type="component" value="Chromosome"/>
</dbReference>
<dbReference type="KEGG" id="fad:CDH04_09265"/>
<organism evidence="1 3">
    <name type="scientific">Francisella adeliensis</name>
    <dbReference type="NCBI Taxonomy" id="2007306"/>
    <lineage>
        <taxon>Bacteria</taxon>
        <taxon>Pseudomonadati</taxon>
        <taxon>Pseudomonadota</taxon>
        <taxon>Gammaproteobacteria</taxon>
        <taxon>Thiotrichales</taxon>
        <taxon>Francisellaceae</taxon>
        <taxon>Francisella</taxon>
    </lineage>
</organism>
<gene>
    <name evidence="1" type="ORF">CDH04_09265</name>
    <name evidence="2" type="ORF">FZC43_09280</name>
</gene>
<dbReference type="AlphaFoldDB" id="A0A2Z4Y0A1"/>
<reference evidence="2 4" key="2">
    <citation type="submission" date="2019-08" db="EMBL/GenBank/DDBJ databases">
        <title>Complete genome sequences of Francisella adeliensis (FSC1325 and FSC1326).</title>
        <authorList>
            <person name="Ohrman C."/>
            <person name="Uneklint I."/>
            <person name="Vallesi A."/>
            <person name="Karlsson L."/>
            <person name="Sjodin A."/>
        </authorList>
    </citation>
    <scope>NUCLEOTIDE SEQUENCE [LARGE SCALE GENOMIC DNA]</scope>
    <source>
        <strain evidence="2 4">FSC1325</strain>
    </source>
</reference>
<proteinExistence type="predicted"/>
<dbReference type="EMBL" id="CP043424">
    <property type="protein sequence ID" value="QIW12816.1"/>
    <property type="molecule type" value="Genomic_DNA"/>
</dbReference>
<protein>
    <submittedName>
        <fullName evidence="1">Uncharacterized protein</fullName>
    </submittedName>
</protein>
<name>A0A2Z4Y0A1_9GAMM</name>
<keyword evidence="4" id="KW-1185">Reference proteome</keyword>
<reference evidence="1 3" key="1">
    <citation type="submission" date="2017-06" db="EMBL/GenBank/DDBJ databases">
        <title>Complete genome of Francisella adeliensis.</title>
        <authorList>
            <person name="Vallesi A."/>
            <person name="Sjodin A."/>
        </authorList>
    </citation>
    <scope>NUCLEOTIDE SEQUENCE [LARGE SCALE GENOMIC DNA]</scope>
    <source>
        <strain evidence="1 3">FDC440</strain>
    </source>
</reference>
<evidence type="ECO:0000313" key="4">
    <source>
        <dbReference type="Proteomes" id="UP000681131"/>
    </source>
</evidence>
<evidence type="ECO:0000313" key="1">
    <source>
        <dbReference type="EMBL" id="AXA34571.1"/>
    </source>
</evidence>
<evidence type="ECO:0000313" key="3">
    <source>
        <dbReference type="Proteomes" id="UP000251120"/>
    </source>
</evidence>
<accession>A0A2Z4Y0A1</accession>